<dbReference type="OrthoDB" id="7619808at2"/>
<dbReference type="SUPFAM" id="SSF159888">
    <property type="entry name" value="YdhG-like"/>
    <property type="match status" value="1"/>
</dbReference>
<dbReference type="Proteomes" id="UP000238392">
    <property type="component" value="Unassembled WGS sequence"/>
</dbReference>
<accession>A0A2T0WEF8</accession>
<comment type="caution">
    <text evidence="2">The sequence shown here is derived from an EMBL/GenBank/DDBJ whole genome shotgun (WGS) entry which is preliminary data.</text>
</comment>
<dbReference type="RefSeq" id="WP_106267917.1">
    <property type="nucleotide sequence ID" value="NZ_PVTQ01000018.1"/>
</dbReference>
<proteinExistence type="predicted"/>
<organism evidence="2 3">
    <name type="scientific">Donghicola tyrosinivorans</name>
    <dbReference type="NCBI Taxonomy" id="1652492"/>
    <lineage>
        <taxon>Bacteria</taxon>
        <taxon>Pseudomonadati</taxon>
        <taxon>Pseudomonadota</taxon>
        <taxon>Alphaproteobacteria</taxon>
        <taxon>Rhodobacterales</taxon>
        <taxon>Roseobacteraceae</taxon>
        <taxon>Donghicola</taxon>
    </lineage>
</organism>
<evidence type="ECO:0000259" key="1">
    <source>
        <dbReference type="Pfam" id="PF08818"/>
    </source>
</evidence>
<dbReference type="EMBL" id="PVTQ01000018">
    <property type="protein sequence ID" value="PRY85082.1"/>
    <property type="molecule type" value="Genomic_DNA"/>
</dbReference>
<protein>
    <recommendedName>
        <fullName evidence="1">YdhG-like domain-containing protein</fullName>
    </recommendedName>
</protein>
<reference evidence="2 3" key="1">
    <citation type="submission" date="2018-03" db="EMBL/GenBank/DDBJ databases">
        <title>Genomic Encyclopedia of Archaeal and Bacterial Type Strains, Phase II (KMG-II): from individual species to whole genera.</title>
        <authorList>
            <person name="Goeker M."/>
        </authorList>
    </citation>
    <scope>NUCLEOTIDE SEQUENCE [LARGE SCALE GENOMIC DNA]</scope>
    <source>
        <strain evidence="2 3">DSM 100212</strain>
    </source>
</reference>
<evidence type="ECO:0000313" key="2">
    <source>
        <dbReference type="EMBL" id="PRY85082.1"/>
    </source>
</evidence>
<evidence type="ECO:0000313" key="3">
    <source>
        <dbReference type="Proteomes" id="UP000238392"/>
    </source>
</evidence>
<name>A0A2T0WEF8_9RHOB</name>
<sequence>MDDTLRDQITAAIAALIRDVMPDASFHEKYGGIVARRPHDKPTTQVCGYYVYQQHVALVFTQGARLDDPEHLLEGSGKLRRQIRLESCEDIETKRCRAFLEQAYGL</sequence>
<keyword evidence="3" id="KW-1185">Reference proteome</keyword>
<dbReference type="AlphaFoldDB" id="A0A2T0WEF8"/>
<dbReference type="Pfam" id="PF08818">
    <property type="entry name" value="DUF1801"/>
    <property type="match status" value="1"/>
</dbReference>
<dbReference type="InterPro" id="IPR014922">
    <property type="entry name" value="YdhG-like"/>
</dbReference>
<gene>
    <name evidence="2" type="ORF">CLV74_11853</name>
</gene>
<feature type="domain" description="YdhG-like" evidence="1">
    <location>
        <begin position="8"/>
        <end position="103"/>
    </location>
</feature>